<evidence type="ECO:0000256" key="6">
    <source>
        <dbReference type="ARBA" id="ARBA00023316"/>
    </source>
</evidence>
<dbReference type="InterPro" id="IPR036615">
    <property type="entry name" value="Mur_ligase_C_dom_sf"/>
</dbReference>
<dbReference type="EMBL" id="LNYL01000042">
    <property type="protein sequence ID" value="KTD25980.1"/>
    <property type="molecule type" value="Genomic_DNA"/>
</dbReference>
<dbReference type="GO" id="GO:0000287">
    <property type="term" value="F:magnesium ion binding"/>
    <property type="evidence" value="ECO:0007669"/>
    <property type="project" value="UniProtKB-UniRule"/>
</dbReference>
<dbReference type="RefSeq" id="WP_058452500.1">
    <property type="nucleotide sequence ID" value="NZ_CAAAIB010000004.1"/>
</dbReference>
<feature type="binding site" evidence="7">
    <location>
        <begin position="112"/>
        <end position="118"/>
    </location>
    <ligand>
        <name>ATP</name>
        <dbReference type="ChEBI" id="CHEBI:30616"/>
    </ligand>
</feature>
<feature type="domain" description="Mur ligase central" evidence="11">
    <location>
        <begin position="110"/>
        <end position="308"/>
    </location>
</feature>
<evidence type="ECO:0000256" key="7">
    <source>
        <dbReference type="HAMAP-Rule" id="MF_00208"/>
    </source>
</evidence>
<feature type="binding site" evidence="7">
    <location>
        <position position="181"/>
    </location>
    <ligand>
        <name>UDP-N-acetyl-alpha-D-muramoyl-L-alanyl-D-glutamate</name>
        <dbReference type="ChEBI" id="CHEBI:83900"/>
    </ligand>
</feature>
<feature type="binding site" evidence="7">
    <location>
        <begin position="403"/>
        <end position="406"/>
    </location>
    <ligand>
        <name>meso-2,6-diaminopimelate</name>
        <dbReference type="ChEBI" id="CHEBI:57791"/>
    </ligand>
</feature>
<evidence type="ECO:0000256" key="1">
    <source>
        <dbReference type="ARBA" id="ARBA00005898"/>
    </source>
</evidence>
<evidence type="ECO:0000259" key="9">
    <source>
        <dbReference type="Pfam" id="PF01225"/>
    </source>
</evidence>
<feature type="short sequence motif" description="Meso-diaminopimelate recognition motif" evidence="7">
    <location>
        <begin position="403"/>
        <end position="406"/>
    </location>
</feature>
<dbReference type="SUPFAM" id="SSF53623">
    <property type="entry name" value="MurD-like peptide ligases, catalytic domain"/>
    <property type="match status" value="1"/>
</dbReference>
<keyword evidence="7" id="KW-0547">Nucleotide-binding</keyword>
<feature type="binding site" evidence="7">
    <location>
        <position position="153"/>
    </location>
    <ligand>
        <name>UDP-N-acetyl-alpha-D-muramoyl-L-alanyl-D-glutamate</name>
        <dbReference type="ChEBI" id="CHEBI:83900"/>
    </ligand>
</feature>
<proteinExistence type="inferred from homology"/>
<dbReference type="Gene3D" id="3.40.1190.10">
    <property type="entry name" value="Mur-like, catalytic domain"/>
    <property type="match status" value="1"/>
</dbReference>
<comment type="subcellular location">
    <subcellularLocation>
        <location evidence="7 8">Cytoplasm</location>
    </subcellularLocation>
</comment>
<evidence type="ECO:0000256" key="8">
    <source>
        <dbReference type="RuleBase" id="RU004135"/>
    </source>
</evidence>
<gene>
    <name evidence="7" type="primary">murE</name>
    <name evidence="12" type="ORF">Lmac_1751</name>
</gene>
<accession>A0A0W0W0T4</accession>
<dbReference type="NCBIfam" id="TIGR01085">
    <property type="entry name" value="murE"/>
    <property type="match status" value="1"/>
</dbReference>
<keyword evidence="7" id="KW-0067">ATP-binding</keyword>
<evidence type="ECO:0000256" key="4">
    <source>
        <dbReference type="ARBA" id="ARBA00022984"/>
    </source>
</evidence>
<feature type="binding site" evidence="7">
    <location>
        <position position="189"/>
    </location>
    <ligand>
        <name>UDP-N-acetyl-alpha-D-muramoyl-L-alanyl-D-glutamate</name>
        <dbReference type="ChEBI" id="CHEBI:83900"/>
    </ligand>
</feature>
<protein>
    <recommendedName>
        <fullName evidence="7">UDP-N-acetylmuramoyl-L-alanyl-D-glutamate--2,6-diaminopimelate ligase</fullName>
        <ecNumber evidence="7">6.3.2.13</ecNumber>
    </recommendedName>
    <alternativeName>
        <fullName evidence="7">Meso-A2pm-adding enzyme</fullName>
    </alternativeName>
    <alternativeName>
        <fullName evidence="7">Meso-diaminopimelate-adding enzyme</fullName>
    </alternativeName>
    <alternativeName>
        <fullName evidence="7">UDP-MurNAc-L-Ala-D-Glu:meso-diaminopimelate ligase</fullName>
    </alternativeName>
    <alternativeName>
        <fullName evidence="7">UDP-MurNAc-tripeptide synthetase</fullName>
    </alternativeName>
    <alternativeName>
        <fullName evidence="7">UDP-N-acetylmuramyl-tripeptide synthetase</fullName>
    </alternativeName>
</protein>
<evidence type="ECO:0000259" key="10">
    <source>
        <dbReference type="Pfam" id="PF02875"/>
    </source>
</evidence>
<dbReference type="Pfam" id="PF02875">
    <property type="entry name" value="Mur_ligase_C"/>
    <property type="match status" value="1"/>
</dbReference>
<feature type="binding site" evidence="7">
    <location>
        <position position="379"/>
    </location>
    <ligand>
        <name>meso-2,6-diaminopimelate</name>
        <dbReference type="ChEBI" id="CHEBI:57791"/>
    </ligand>
</feature>
<dbReference type="STRING" id="466.Lmac_1751"/>
<feature type="binding site" evidence="7">
    <location>
        <position position="458"/>
    </location>
    <ligand>
        <name>meso-2,6-diaminopimelate</name>
        <dbReference type="ChEBI" id="CHEBI:57791"/>
    </ligand>
</feature>
<evidence type="ECO:0000313" key="12">
    <source>
        <dbReference type="EMBL" id="KTD25980.1"/>
    </source>
</evidence>
<dbReference type="NCBIfam" id="NF001126">
    <property type="entry name" value="PRK00139.1-4"/>
    <property type="match status" value="1"/>
</dbReference>
<dbReference type="GO" id="GO:0051301">
    <property type="term" value="P:cell division"/>
    <property type="evidence" value="ECO:0007669"/>
    <property type="project" value="UniProtKB-KW"/>
</dbReference>
<feature type="modified residue" description="N6-carboxylysine" evidence="7">
    <location>
        <position position="221"/>
    </location>
</feature>
<dbReference type="Pfam" id="PF01225">
    <property type="entry name" value="Mur_ligase"/>
    <property type="match status" value="1"/>
</dbReference>
<dbReference type="GO" id="GO:0009252">
    <property type="term" value="P:peptidoglycan biosynthetic process"/>
    <property type="evidence" value="ECO:0007669"/>
    <property type="project" value="UniProtKB-UniRule"/>
</dbReference>
<dbReference type="AlphaFoldDB" id="A0A0W0W0T4"/>
<dbReference type="Proteomes" id="UP000054908">
    <property type="component" value="Unassembled WGS sequence"/>
</dbReference>
<comment type="similarity">
    <text evidence="1 7">Belongs to the MurCDEF family. MurE subfamily.</text>
</comment>
<feature type="domain" description="Mur ligase N-terminal catalytic" evidence="9">
    <location>
        <begin position="21"/>
        <end position="98"/>
    </location>
</feature>
<dbReference type="EC" id="6.3.2.13" evidence="7"/>
<keyword evidence="7" id="KW-0460">Magnesium</keyword>
<keyword evidence="7" id="KW-0963">Cytoplasm</keyword>
<keyword evidence="2 7" id="KW-0132">Cell division</keyword>
<evidence type="ECO:0000313" key="13">
    <source>
        <dbReference type="Proteomes" id="UP000054908"/>
    </source>
</evidence>
<dbReference type="SUPFAM" id="SSF53244">
    <property type="entry name" value="MurD-like peptide ligases, peptide-binding domain"/>
    <property type="match status" value="1"/>
</dbReference>
<evidence type="ECO:0000259" key="11">
    <source>
        <dbReference type="Pfam" id="PF08245"/>
    </source>
</evidence>
<dbReference type="InterPro" id="IPR013221">
    <property type="entry name" value="Mur_ligase_cen"/>
</dbReference>
<evidence type="ECO:0000256" key="2">
    <source>
        <dbReference type="ARBA" id="ARBA00022618"/>
    </source>
</evidence>
<dbReference type="Gene3D" id="3.40.1390.10">
    <property type="entry name" value="MurE/MurF, N-terminal domain"/>
    <property type="match status" value="1"/>
</dbReference>
<keyword evidence="6 7" id="KW-0961">Cell wall biogenesis/degradation</keyword>
<comment type="function">
    <text evidence="7">Catalyzes the addition of meso-diaminopimelic acid to the nucleotide precursor UDP-N-acetylmuramoyl-L-alanyl-D-glutamate (UMAG) in the biosynthesis of bacterial cell-wall peptidoglycan.</text>
</comment>
<keyword evidence="13" id="KW-1185">Reference proteome</keyword>
<evidence type="ECO:0000256" key="3">
    <source>
        <dbReference type="ARBA" id="ARBA00022960"/>
    </source>
</evidence>
<comment type="pathway">
    <text evidence="7 8">Cell wall biogenesis; peptidoglycan biosynthesis.</text>
</comment>
<organism evidence="12 13">
    <name type="scientific">Legionella maceachernii</name>
    <dbReference type="NCBI Taxonomy" id="466"/>
    <lineage>
        <taxon>Bacteria</taxon>
        <taxon>Pseudomonadati</taxon>
        <taxon>Pseudomonadota</taxon>
        <taxon>Gammaproteobacteria</taxon>
        <taxon>Legionellales</taxon>
        <taxon>Legionellaceae</taxon>
        <taxon>Legionella</taxon>
    </lineage>
</organism>
<name>A0A0W0W0T4_9GAMM</name>
<reference evidence="12 13" key="1">
    <citation type="submission" date="2015-11" db="EMBL/GenBank/DDBJ databases">
        <title>Genomic analysis of 38 Legionella species identifies large and diverse effector repertoires.</title>
        <authorList>
            <person name="Burstein D."/>
            <person name="Amaro F."/>
            <person name="Zusman T."/>
            <person name="Lifshitz Z."/>
            <person name="Cohen O."/>
            <person name="Gilbert J.A."/>
            <person name="Pupko T."/>
            <person name="Shuman H.A."/>
            <person name="Segal G."/>
        </authorList>
    </citation>
    <scope>NUCLEOTIDE SEQUENCE [LARGE SCALE GENOMIC DNA]</scope>
    <source>
        <strain evidence="12 13">PX-1-G2-E2</strain>
    </source>
</reference>
<dbReference type="PATRIC" id="fig|466.6.peg.1841"/>
<evidence type="ECO:0000256" key="5">
    <source>
        <dbReference type="ARBA" id="ARBA00023306"/>
    </source>
</evidence>
<dbReference type="SUPFAM" id="SSF63418">
    <property type="entry name" value="MurE/MurF N-terminal domain"/>
    <property type="match status" value="1"/>
</dbReference>
<dbReference type="Pfam" id="PF08245">
    <property type="entry name" value="Mur_ligase_M"/>
    <property type="match status" value="1"/>
</dbReference>
<comment type="catalytic activity">
    <reaction evidence="7">
        <text>UDP-N-acetyl-alpha-D-muramoyl-L-alanyl-D-glutamate + meso-2,6-diaminopimelate + ATP = UDP-N-acetyl-alpha-D-muramoyl-L-alanyl-gamma-D-glutamyl-meso-2,6-diaminopimelate + ADP + phosphate + H(+)</text>
        <dbReference type="Rhea" id="RHEA:23676"/>
        <dbReference type="ChEBI" id="CHEBI:15378"/>
        <dbReference type="ChEBI" id="CHEBI:30616"/>
        <dbReference type="ChEBI" id="CHEBI:43474"/>
        <dbReference type="ChEBI" id="CHEBI:57791"/>
        <dbReference type="ChEBI" id="CHEBI:83900"/>
        <dbReference type="ChEBI" id="CHEBI:83905"/>
        <dbReference type="ChEBI" id="CHEBI:456216"/>
        <dbReference type="EC" id="6.3.2.13"/>
    </reaction>
</comment>
<dbReference type="GO" id="GO:0071555">
    <property type="term" value="P:cell wall organization"/>
    <property type="evidence" value="ECO:0007669"/>
    <property type="project" value="UniProtKB-KW"/>
</dbReference>
<dbReference type="Gene3D" id="3.90.190.20">
    <property type="entry name" value="Mur ligase, C-terminal domain"/>
    <property type="match status" value="1"/>
</dbReference>
<dbReference type="GO" id="GO:0005737">
    <property type="term" value="C:cytoplasm"/>
    <property type="evidence" value="ECO:0007669"/>
    <property type="project" value="UniProtKB-SubCell"/>
</dbReference>
<dbReference type="PANTHER" id="PTHR23135">
    <property type="entry name" value="MUR LIGASE FAMILY MEMBER"/>
    <property type="match status" value="1"/>
</dbReference>
<dbReference type="GO" id="GO:0005524">
    <property type="term" value="F:ATP binding"/>
    <property type="evidence" value="ECO:0007669"/>
    <property type="project" value="UniProtKB-UniRule"/>
</dbReference>
<comment type="PTM">
    <text evidence="7">Carboxylation is probably crucial for Mg(2+) binding and, consequently, for the gamma-phosphate positioning of ATP.</text>
</comment>
<keyword evidence="7" id="KW-0436">Ligase</keyword>
<dbReference type="NCBIfam" id="NF001124">
    <property type="entry name" value="PRK00139.1-2"/>
    <property type="match status" value="1"/>
</dbReference>
<keyword evidence="3 7" id="KW-0133">Cell shape</keyword>
<keyword evidence="4 7" id="KW-0573">Peptidoglycan synthesis</keyword>
<comment type="cofactor">
    <cofactor evidence="7">
        <name>Mg(2+)</name>
        <dbReference type="ChEBI" id="CHEBI:18420"/>
    </cofactor>
</comment>
<dbReference type="OrthoDB" id="9800958at2"/>
<dbReference type="InterPro" id="IPR036565">
    <property type="entry name" value="Mur-like_cat_sf"/>
</dbReference>
<feature type="domain" description="Mur ligase C-terminal" evidence="10">
    <location>
        <begin position="332"/>
        <end position="456"/>
    </location>
</feature>
<dbReference type="InterPro" id="IPR005761">
    <property type="entry name" value="UDP-N-AcMur-Glu-dNH2Pim_ligase"/>
</dbReference>
<dbReference type="UniPathway" id="UPA00219"/>
<keyword evidence="5 7" id="KW-0131">Cell cycle</keyword>
<feature type="binding site" evidence="7">
    <location>
        <position position="187"/>
    </location>
    <ligand>
        <name>UDP-N-acetyl-alpha-D-muramoyl-L-alanyl-D-glutamate</name>
        <dbReference type="ChEBI" id="CHEBI:83900"/>
    </ligand>
</feature>
<feature type="binding site" evidence="7">
    <location>
        <begin position="154"/>
        <end position="155"/>
    </location>
    <ligand>
        <name>UDP-N-acetyl-alpha-D-muramoyl-L-alanyl-D-glutamate</name>
        <dbReference type="ChEBI" id="CHEBI:83900"/>
    </ligand>
</feature>
<comment type="caution">
    <text evidence="12">The sequence shown here is derived from an EMBL/GenBank/DDBJ whole genome shotgun (WGS) entry which is preliminary data.</text>
</comment>
<dbReference type="InterPro" id="IPR035911">
    <property type="entry name" value="MurE/MurF_N"/>
</dbReference>
<dbReference type="InterPro" id="IPR004101">
    <property type="entry name" value="Mur_ligase_C"/>
</dbReference>
<dbReference type="HAMAP" id="MF_00208">
    <property type="entry name" value="MurE"/>
    <property type="match status" value="1"/>
</dbReference>
<feature type="binding site" evidence="7">
    <location>
        <position position="27"/>
    </location>
    <ligand>
        <name>UDP-N-acetyl-alpha-D-muramoyl-L-alanyl-D-glutamate</name>
        <dbReference type="ChEBI" id="CHEBI:83900"/>
    </ligand>
</feature>
<dbReference type="InterPro" id="IPR000713">
    <property type="entry name" value="Mur_ligase_N"/>
</dbReference>
<dbReference type="PANTHER" id="PTHR23135:SF4">
    <property type="entry name" value="UDP-N-ACETYLMURAMOYL-L-ALANYL-D-GLUTAMATE--2,6-DIAMINOPIMELATE LIGASE MURE HOMOLOG, CHLOROPLASTIC"/>
    <property type="match status" value="1"/>
</dbReference>
<dbReference type="GO" id="GO:0008360">
    <property type="term" value="P:regulation of cell shape"/>
    <property type="evidence" value="ECO:0007669"/>
    <property type="project" value="UniProtKB-KW"/>
</dbReference>
<comment type="caution">
    <text evidence="7">Lacks conserved residue(s) required for the propagation of feature annotation.</text>
</comment>
<feature type="binding site" evidence="7">
    <location>
        <position position="454"/>
    </location>
    <ligand>
        <name>meso-2,6-diaminopimelate</name>
        <dbReference type="ChEBI" id="CHEBI:57791"/>
    </ligand>
</feature>
<sequence>MKFAELMQPWIKGAIPECEILGLHNDSRQIKPGFLFFAYPGLATDGRLFIQQAINAGAAALVYDPENWSSVSQIPAHFPAVPVPRLGTQLGAIASRFYGEPTKKLAVTGVTGTNGKTTIAFQLAQAHNLLGEHAAYIGTIGQGEVSALQPLINTTPDALCLQELMHYYEQKAIKHVCMEVSSHALSQGRVDSIEFQQAIFTNLSHEHLDYHLNMQAYAEAKAMLFAKPNLQWAIINKDDSYSSLMRKQCKAKQIMSYGVREDAEVKALRWNVNLKGTELELVSPWGHQELVINALGFFNIYNALAVFTSLLAYGYPVEKVVEVMTKLQAAPGRMEIVTREPYTIVDYAHSPDALENVLATLQNVKKGRIIVVFGCGGDRDKTKRPMMGKIASQYADITIITSDNPRTEDPLAIIEAIESGISNKVNLYKIPDREQAIAKAMSLANKDDIILVAGKGHENYQQIGNVRHAFSDQVVIRRLSEQPA</sequence>
<dbReference type="GO" id="GO:0008765">
    <property type="term" value="F:UDP-N-acetylmuramoylalanyl-D-glutamate-2,6-diaminopimelate ligase activity"/>
    <property type="evidence" value="ECO:0007669"/>
    <property type="project" value="UniProtKB-UniRule"/>
</dbReference>